<dbReference type="AlphaFoldDB" id="A0A142W2F6"/>
<evidence type="ECO:0000313" key="1">
    <source>
        <dbReference type="EMBL" id="AMU96159.1"/>
    </source>
</evidence>
<reference evidence="2" key="1">
    <citation type="submission" date="2015-11" db="EMBL/GenBank/DDBJ databases">
        <title>Complete genome sequence of a polyethylene glycol-degrading strain Sphingopyxis terrae strain 203-1 (NBRC 15098).</title>
        <authorList>
            <person name="Yoshiyuki O."/>
            <person name="Shouta N."/>
            <person name="Nagata Y."/>
            <person name="Numata M."/>
            <person name="Tsuchikane K."/>
            <person name="Hosoyama A."/>
            <person name="Yamazoe A."/>
            <person name="Tsuda M."/>
            <person name="Fujita N."/>
            <person name="Kawai F."/>
        </authorList>
    </citation>
    <scope>NUCLEOTIDE SEQUENCE [LARGE SCALE GENOMIC DNA]</scope>
    <source>
        <strain evidence="2">203-1</strain>
    </source>
</reference>
<evidence type="ECO:0000313" key="2">
    <source>
        <dbReference type="Proteomes" id="UP000076234"/>
    </source>
</evidence>
<sequence length="101" mass="11684">MLFTTAAIMRIAAVRRTAIPQLRRQSCLLMTKLSVETGRQTFDRARFFESSTAYRISGPRLIARQRPTTAGCIRFRNTAETELMTDMRREAAPSFNLRRRN</sequence>
<proteinExistence type="predicted"/>
<dbReference type="STRING" id="1219058.AOA14_16265"/>
<name>A0A142W2F6_9SPHN</name>
<reference evidence="1 2" key="2">
    <citation type="journal article" date="2016" name="Genome Announc.">
        <title>Complete Genome Sequence of Sphingopyxis terrae Strain 203-1 (NBRC 111660), a Polyethylene Glycol Degrader.</title>
        <authorList>
            <person name="Ohtsubo Y."/>
            <person name="Nonoyama S."/>
            <person name="Nagata Y."/>
            <person name="Numata M."/>
            <person name="Tsuchikane K."/>
            <person name="Hosoyama A."/>
            <person name="Yamazoe A."/>
            <person name="Tsuda M."/>
            <person name="Fujita N."/>
            <person name="Kawai F."/>
        </authorList>
    </citation>
    <scope>NUCLEOTIDE SEQUENCE [LARGE SCALE GENOMIC DNA]</scope>
    <source>
        <strain evidence="1 2">203-1</strain>
    </source>
</reference>
<dbReference type="Proteomes" id="UP000076234">
    <property type="component" value="Chromosome"/>
</dbReference>
<organism evidence="1 2">
    <name type="scientific">Sphingopyxis terrae subsp. terrae NBRC 15098</name>
    <dbReference type="NCBI Taxonomy" id="1219058"/>
    <lineage>
        <taxon>Bacteria</taxon>
        <taxon>Pseudomonadati</taxon>
        <taxon>Pseudomonadota</taxon>
        <taxon>Alphaproteobacteria</taxon>
        <taxon>Sphingomonadales</taxon>
        <taxon>Sphingomonadaceae</taxon>
        <taxon>Sphingopyxis</taxon>
    </lineage>
</organism>
<dbReference type="EMBL" id="CP013342">
    <property type="protein sequence ID" value="AMU96159.1"/>
    <property type="molecule type" value="Genomic_DNA"/>
</dbReference>
<accession>A0A142W2F6</accession>
<dbReference type="KEGG" id="ster:AOA14_16265"/>
<gene>
    <name evidence="1" type="ORF">AOA14_16265</name>
</gene>
<protein>
    <submittedName>
        <fullName evidence="1">Uncharacterized protein</fullName>
    </submittedName>
</protein>